<name>A0AA37LP30_9PEZI</name>
<sequence>MSSVLPDIYMVPSSVAEENICPPPQAATHKHPHILCPSPGSEEKPRMTAKCPKRSATTLGQSTRPSLVLLASPAGLFPLLRKDPETFQKLEAHVEQTPGEECRPLDVVPGHATDRVLDQSHVATVVNKCPF</sequence>
<evidence type="ECO:0000256" key="1">
    <source>
        <dbReference type="SAM" id="MobiDB-lite"/>
    </source>
</evidence>
<keyword evidence="3" id="KW-1185">Reference proteome</keyword>
<evidence type="ECO:0000313" key="3">
    <source>
        <dbReference type="Proteomes" id="UP001055172"/>
    </source>
</evidence>
<reference evidence="2 3" key="1">
    <citation type="submission" date="2021-07" db="EMBL/GenBank/DDBJ databases">
        <title>Genome data of Colletotrichum spaethianum.</title>
        <authorList>
            <person name="Utami Y.D."/>
            <person name="Hiruma K."/>
        </authorList>
    </citation>
    <scope>NUCLEOTIDE SEQUENCE [LARGE SCALE GENOMIC DNA]</scope>
    <source>
        <strain evidence="2 3">MAFF 242679</strain>
    </source>
</reference>
<organism evidence="2 3">
    <name type="scientific">Colletotrichum liriopes</name>
    <dbReference type="NCBI Taxonomy" id="708192"/>
    <lineage>
        <taxon>Eukaryota</taxon>
        <taxon>Fungi</taxon>
        <taxon>Dikarya</taxon>
        <taxon>Ascomycota</taxon>
        <taxon>Pezizomycotina</taxon>
        <taxon>Sordariomycetes</taxon>
        <taxon>Hypocreomycetidae</taxon>
        <taxon>Glomerellales</taxon>
        <taxon>Glomerellaceae</taxon>
        <taxon>Colletotrichum</taxon>
        <taxon>Colletotrichum spaethianum species complex</taxon>
    </lineage>
</organism>
<protein>
    <submittedName>
        <fullName evidence="2">Uncharacterized protein</fullName>
    </submittedName>
</protein>
<dbReference type="EMBL" id="BPPX01000004">
    <property type="protein sequence ID" value="GJC79870.1"/>
    <property type="molecule type" value="Genomic_DNA"/>
</dbReference>
<evidence type="ECO:0000313" key="2">
    <source>
        <dbReference type="EMBL" id="GJC79870.1"/>
    </source>
</evidence>
<accession>A0AA37LP30</accession>
<dbReference type="AlphaFoldDB" id="A0AA37LP30"/>
<comment type="caution">
    <text evidence="2">The sequence shown here is derived from an EMBL/GenBank/DDBJ whole genome shotgun (WGS) entry which is preliminary data.</text>
</comment>
<gene>
    <name evidence="2" type="ORF">ColLi_02708</name>
</gene>
<dbReference type="Proteomes" id="UP001055172">
    <property type="component" value="Unassembled WGS sequence"/>
</dbReference>
<feature type="region of interest" description="Disordered" evidence="1">
    <location>
        <begin position="26"/>
        <end position="47"/>
    </location>
</feature>
<proteinExistence type="predicted"/>